<evidence type="ECO:0000313" key="1">
    <source>
        <dbReference type="EMBL" id="WAR01290.1"/>
    </source>
</evidence>
<sequence length="81" mass="9510">MKISKWDFIYVPKPVFCGLSKGQTIAEMNSVTVRTFVDLQEKKCLFRKAFKKDDILLNITFLLQTTIWISYNNEAKPSVRY</sequence>
<dbReference type="Proteomes" id="UP001164746">
    <property type="component" value="Chromosome 4"/>
</dbReference>
<name>A0ABY7DV17_MYAAR</name>
<accession>A0ABY7DV17</accession>
<dbReference type="EMBL" id="CP111015">
    <property type="protein sequence ID" value="WAR01290.1"/>
    <property type="molecule type" value="Genomic_DNA"/>
</dbReference>
<reference evidence="1" key="1">
    <citation type="submission" date="2022-11" db="EMBL/GenBank/DDBJ databases">
        <title>Centuries of genome instability and evolution in soft-shell clam transmissible cancer (bioRxiv).</title>
        <authorList>
            <person name="Hart S.F.M."/>
            <person name="Yonemitsu M.A."/>
            <person name="Giersch R.M."/>
            <person name="Beal B.F."/>
            <person name="Arriagada G."/>
            <person name="Davis B.W."/>
            <person name="Ostrander E.A."/>
            <person name="Goff S.P."/>
            <person name="Metzger M.J."/>
        </authorList>
    </citation>
    <scope>NUCLEOTIDE SEQUENCE</scope>
    <source>
        <strain evidence="1">MELC-2E11</strain>
        <tissue evidence="1">Siphon/mantle</tissue>
    </source>
</reference>
<protein>
    <submittedName>
        <fullName evidence="1">Uncharacterized protein</fullName>
    </submittedName>
</protein>
<gene>
    <name evidence="1" type="ORF">MAR_007848</name>
</gene>
<organism evidence="1 2">
    <name type="scientific">Mya arenaria</name>
    <name type="common">Soft-shell clam</name>
    <dbReference type="NCBI Taxonomy" id="6604"/>
    <lineage>
        <taxon>Eukaryota</taxon>
        <taxon>Metazoa</taxon>
        <taxon>Spiralia</taxon>
        <taxon>Lophotrochozoa</taxon>
        <taxon>Mollusca</taxon>
        <taxon>Bivalvia</taxon>
        <taxon>Autobranchia</taxon>
        <taxon>Heteroconchia</taxon>
        <taxon>Euheterodonta</taxon>
        <taxon>Imparidentia</taxon>
        <taxon>Neoheterodontei</taxon>
        <taxon>Myida</taxon>
        <taxon>Myoidea</taxon>
        <taxon>Myidae</taxon>
        <taxon>Mya</taxon>
    </lineage>
</organism>
<keyword evidence="2" id="KW-1185">Reference proteome</keyword>
<evidence type="ECO:0000313" key="2">
    <source>
        <dbReference type="Proteomes" id="UP001164746"/>
    </source>
</evidence>
<proteinExistence type="predicted"/>